<evidence type="ECO:0000313" key="3">
    <source>
        <dbReference type="Proteomes" id="UP001335737"/>
    </source>
</evidence>
<evidence type="ECO:0000256" key="1">
    <source>
        <dbReference type="SAM" id="Phobius"/>
    </source>
</evidence>
<comment type="caution">
    <text evidence="2">The sequence shown here is derived from an EMBL/GenBank/DDBJ whole genome shotgun (WGS) entry which is preliminary data.</text>
</comment>
<accession>A0ABU6KK23</accession>
<keyword evidence="3" id="KW-1185">Reference proteome</keyword>
<proteinExistence type="predicted"/>
<keyword evidence="1" id="KW-0812">Transmembrane</keyword>
<gene>
    <name evidence="2" type="ORF">QGM71_14755</name>
</gene>
<protein>
    <submittedName>
        <fullName evidence="2">Uncharacterized protein</fullName>
    </submittedName>
</protein>
<evidence type="ECO:0000313" key="2">
    <source>
        <dbReference type="EMBL" id="MEC5424744.1"/>
    </source>
</evidence>
<reference evidence="2 3" key="1">
    <citation type="journal article" date="2024" name="Int. J. Syst. Evol. Microbiol.">
        <title>Virgibacillus tibetensis sp. nov., isolated from salt lake on the Tibetan Plateau of China.</title>
        <authorList>
            <person name="Phurbu D."/>
            <person name="Liu Z.-X."/>
            <person name="Wang R."/>
            <person name="Zheng Y.-Y."/>
            <person name="Liu H.-C."/>
            <person name="Zhou Y.-G."/>
            <person name="Yu Y.-J."/>
            <person name="Li A.-H."/>
        </authorList>
    </citation>
    <scope>NUCLEOTIDE SEQUENCE [LARGE SCALE GENOMIC DNA]</scope>
    <source>
        <strain evidence="2 3">C22-A2</strain>
    </source>
</reference>
<keyword evidence="1" id="KW-1133">Transmembrane helix</keyword>
<sequence>MIGNLSGITGGVIIPILFLVLLIIGLWYCKVHSFKAGVYFFLLLIIHKIYLFVSPPLVRRYIDTLVSENKALMLEMTFGELVALLSLIPKTIELVAFIFLIVGLYRLWSSKKVSPK</sequence>
<name>A0ABU6KK23_9BACI</name>
<feature type="transmembrane region" description="Helical" evidence="1">
    <location>
        <begin position="36"/>
        <end position="53"/>
    </location>
</feature>
<feature type="transmembrane region" description="Helical" evidence="1">
    <location>
        <begin position="6"/>
        <end position="29"/>
    </location>
</feature>
<organism evidence="2 3">
    <name type="scientific">Virgibacillus tibetensis</name>
    <dbReference type="NCBI Taxonomy" id="3042313"/>
    <lineage>
        <taxon>Bacteria</taxon>
        <taxon>Bacillati</taxon>
        <taxon>Bacillota</taxon>
        <taxon>Bacilli</taxon>
        <taxon>Bacillales</taxon>
        <taxon>Bacillaceae</taxon>
        <taxon>Virgibacillus</taxon>
    </lineage>
</organism>
<dbReference type="Proteomes" id="UP001335737">
    <property type="component" value="Unassembled WGS sequence"/>
</dbReference>
<feature type="transmembrane region" description="Helical" evidence="1">
    <location>
        <begin position="81"/>
        <end position="108"/>
    </location>
</feature>
<dbReference type="EMBL" id="JARZFX010000008">
    <property type="protein sequence ID" value="MEC5424744.1"/>
    <property type="molecule type" value="Genomic_DNA"/>
</dbReference>
<dbReference type="RefSeq" id="WP_327608310.1">
    <property type="nucleotide sequence ID" value="NZ_JARZFX010000008.1"/>
</dbReference>
<keyword evidence="1" id="KW-0472">Membrane</keyword>